<keyword evidence="3 5" id="KW-1133">Transmembrane helix</keyword>
<dbReference type="GO" id="GO:0015179">
    <property type="term" value="F:L-amino acid transmembrane transporter activity"/>
    <property type="evidence" value="ECO:0007669"/>
    <property type="project" value="TreeGrafter"/>
</dbReference>
<feature type="transmembrane region" description="Helical" evidence="5">
    <location>
        <begin position="37"/>
        <end position="63"/>
    </location>
</feature>
<dbReference type="AlphaFoldDB" id="A0A397T6Q6"/>
<sequence>MSQIEQTDPRINEINDEIVQIPSPVLSLIDKSKDTRLLGIVYGVGMNINSIIGSGIVTSPGIIWKAVKYPRIVLLLWFVGGLVSMSGSLSYVELGVIHKVSGGETKYLQTAYPNPRNMMSYLFSLMFIFAIQPGILSAVLQSAAQYFWYTVNGANDTNQSTNGWHHSFSPFWFIKVIAVAFLFIITIYHMLSNRCANYINQTLAAIKLATYTIIALAGVIKLFTNWSKSQANWQHPIDGDADITSYSTSILLIMFSYNGWNSLNYSLDEFRKVEKKLVYSNSISVGITIFIYVLVNIAFISVVPGRHVTDQNDEIIAAEFFRQLFGENDTITRIFTALIVLSVVGTAAVEVWSGSRVIVAAAKSDFFPRYSYKLRVWNHYFDTPINALLAQFVWCTFIILIVGSSFTITTFKLFSTFAMYSYWIFYFATGIGLLLIRKRRNQYENEKQQPFKVPLFIAGIFILAGLFILTFSFVVNSHDCPSLDSQKCRIQHLSPIFISYGFLLIVLILYYWWKVRSFG</sequence>
<dbReference type="Proteomes" id="UP000265703">
    <property type="component" value="Unassembled WGS sequence"/>
</dbReference>
<feature type="transmembrane region" description="Helical" evidence="5">
    <location>
        <begin position="243"/>
        <end position="260"/>
    </location>
</feature>
<feature type="transmembrane region" description="Helical" evidence="5">
    <location>
        <begin position="495"/>
        <end position="513"/>
    </location>
</feature>
<organism evidence="6 7">
    <name type="scientific">Glomus cerebriforme</name>
    <dbReference type="NCBI Taxonomy" id="658196"/>
    <lineage>
        <taxon>Eukaryota</taxon>
        <taxon>Fungi</taxon>
        <taxon>Fungi incertae sedis</taxon>
        <taxon>Mucoromycota</taxon>
        <taxon>Glomeromycotina</taxon>
        <taxon>Glomeromycetes</taxon>
        <taxon>Glomerales</taxon>
        <taxon>Glomeraceae</taxon>
        <taxon>Glomus</taxon>
    </lineage>
</organism>
<evidence type="ECO:0000256" key="4">
    <source>
        <dbReference type="ARBA" id="ARBA00023136"/>
    </source>
</evidence>
<keyword evidence="2 5" id="KW-0812">Transmembrane</keyword>
<dbReference type="InterPro" id="IPR002293">
    <property type="entry name" value="AA/rel_permease1"/>
</dbReference>
<dbReference type="Pfam" id="PF13520">
    <property type="entry name" value="AA_permease_2"/>
    <property type="match status" value="1"/>
</dbReference>
<dbReference type="GO" id="GO:0016020">
    <property type="term" value="C:membrane"/>
    <property type="evidence" value="ECO:0007669"/>
    <property type="project" value="UniProtKB-SubCell"/>
</dbReference>
<comment type="caution">
    <text evidence="6">The sequence shown here is derived from an EMBL/GenBank/DDBJ whole genome shotgun (WGS) entry which is preliminary data.</text>
</comment>
<feature type="transmembrane region" description="Helical" evidence="5">
    <location>
        <begin position="75"/>
        <end position="97"/>
    </location>
</feature>
<evidence type="ECO:0000256" key="2">
    <source>
        <dbReference type="ARBA" id="ARBA00022692"/>
    </source>
</evidence>
<dbReference type="OrthoDB" id="10062876at2759"/>
<dbReference type="Gene3D" id="1.20.1740.10">
    <property type="entry name" value="Amino acid/polyamine transporter I"/>
    <property type="match status" value="1"/>
</dbReference>
<feature type="transmembrane region" description="Helical" evidence="5">
    <location>
        <begin position="414"/>
        <end position="435"/>
    </location>
</feature>
<evidence type="ECO:0000256" key="1">
    <source>
        <dbReference type="ARBA" id="ARBA00004141"/>
    </source>
</evidence>
<feature type="transmembrane region" description="Helical" evidence="5">
    <location>
        <begin position="380"/>
        <end position="402"/>
    </location>
</feature>
<dbReference type="InterPro" id="IPR050598">
    <property type="entry name" value="AminoAcid_Transporter"/>
</dbReference>
<dbReference type="PANTHER" id="PTHR11785:SF353">
    <property type="entry name" value="METHIONINE TRANSPORTER (EUROFUNG)"/>
    <property type="match status" value="1"/>
</dbReference>
<reference evidence="6" key="1">
    <citation type="submission" date="2018-06" db="EMBL/GenBank/DDBJ databases">
        <title>Comparative genomics reveals the genomic features of Rhizophagus irregularis, R. cerebriforme, R. diaphanum and Gigaspora rosea, and their symbiotic lifestyle signature.</title>
        <authorList>
            <person name="Morin E."/>
            <person name="San Clemente H."/>
            <person name="Chen E.C.H."/>
            <person name="De La Providencia I."/>
            <person name="Hainaut M."/>
            <person name="Kuo A."/>
            <person name="Kohler A."/>
            <person name="Murat C."/>
            <person name="Tang N."/>
            <person name="Roy S."/>
            <person name="Loubradou J."/>
            <person name="Henrissat B."/>
            <person name="Grigoriev I.V."/>
            <person name="Corradi N."/>
            <person name="Roux C."/>
            <person name="Martin F.M."/>
        </authorList>
    </citation>
    <scope>NUCLEOTIDE SEQUENCE [LARGE SCALE GENOMIC DNA]</scope>
    <source>
        <strain evidence="6">DAOM 227022</strain>
    </source>
</reference>
<name>A0A397T6Q6_9GLOM</name>
<proteinExistence type="predicted"/>
<keyword evidence="7" id="KW-1185">Reference proteome</keyword>
<dbReference type="PANTHER" id="PTHR11785">
    <property type="entry name" value="AMINO ACID TRANSPORTER"/>
    <property type="match status" value="1"/>
</dbReference>
<feature type="transmembrane region" description="Helical" evidence="5">
    <location>
        <begin position="455"/>
        <end position="475"/>
    </location>
</feature>
<feature type="transmembrane region" description="Helical" evidence="5">
    <location>
        <begin position="203"/>
        <end position="223"/>
    </location>
</feature>
<accession>A0A397T6Q6</accession>
<evidence type="ECO:0000256" key="5">
    <source>
        <dbReference type="SAM" id="Phobius"/>
    </source>
</evidence>
<protein>
    <submittedName>
        <fullName evidence="6">Amino acid/polyamine transporter I</fullName>
    </submittedName>
</protein>
<feature type="transmembrane region" description="Helical" evidence="5">
    <location>
        <begin position="281"/>
        <end position="303"/>
    </location>
</feature>
<comment type="subcellular location">
    <subcellularLocation>
        <location evidence="1">Membrane</location>
        <topology evidence="1">Multi-pass membrane protein</topology>
    </subcellularLocation>
</comment>
<feature type="transmembrane region" description="Helical" evidence="5">
    <location>
        <begin position="171"/>
        <end position="191"/>
    </location>
</feature>
<gene>
    <name evidence="6" type="ORF">C1645_99177</name>
</gene>
<feature type="transmembrane region" description="Helical" evidence="5">
    <location>
        <begin position="118"/>
        <end position="140"/>
    </location>
</feature>
<dbReference type="EMBL" id="QKYT01000140">
    <property type="protein sequence ID" value="RIA91897.1"/>
    <property type="molecule type" value="Genomic_DNA"/>
</dbReference>
<feature type="transmembrane region" description="Helical" evidence="5">
    <location>
        <begin position="334"/>
        <end position="359"/>
    </location>
</feature>
<evidence type="ECO:0000313" key="6">
    <source>
        <dbReference type="EMBL" id="RIA91897.1"/>
    </source>
</evidence>
<dbReference type="PIRSF" id="PIRSF006060">
    <property type="entry name" value="AA_transporter"/>
    <property type="match status" value="1"/>
</dbReference>
<keyword evidence="4 5" id="KW-0472">Membrane</keyword>
<dbReference type="STRING" id="658196.A0A397T6Q6"/>
<evidence type="ECO:0000256" key="3">
    <source>
        <dbReference type="ARBA" id="ARBA00022989"/>
    </source>
</evidence>
<evidence type="ECO:0000313" key="7">
    <source>
        <dbReference type="Proteomes" id="UP000265703"/>
    </source>
</evidence>